<dbReference type="OrthoDB" id="675873at2"/>
<protein>
    <recommendedName>
        <fullName evidence="4">DUF3667 domain-containing protein</fullName>
    </recommendedName>
</protein>
<keyword evidence="1" id="KW-1133">Transmembrane helix</keyword>
<organism evidence="2 3">
    <name type="scientific">Lutibacter oricola</name>
    <dbReference type="NCBI Taxonomy" id="762486"/>
    <lineage>
        <taxon>Bacteria</taxon>
        <taxon>Pseudomonadati</taxon>
        <taxon>Bacteroidota</taxon>
        <taxon>Flavobacteriia</taxon>
        <taxon>Flavobacteriales</taxon>
        <taxon>Flavobacteriaceae</taxon>
        <taxon>Lutibacter</taxon>
    </lineage>
</organism>
<dbReference type="Pfam" id="PF12412">
    <property type="entry name" value="DUF3667"/>
    <property type="match status" value="1"/>
</dbReference>
<reference evidence="2 3" key="1">
    <citation type="submission" date="2016-10" db="EMBL/GenBank/DDBJ databases">
        <authorList>
            <person name="de Groot N.N."/>
        </authorList>
    </citation>
    <scope>NUCLEOTIDE SEQUENCE [LARGE SCALE GENOMIC DNA]</scope>
    <source>
        <strain evidence="2 3">DSM 24956</strain>
    </source>
</reference>
<feature type="transmembrane region" description="Helical" evidence="1">
    <location>
        <begin position="328"/>
        <end position="347"/>
    </location>
</feature>
<evidence type="ECO:0008006" key="4">
    <source>
        <dbReference type="Google" id="ProtNLM"/>
    </source>
</evidence>
<dbReference type="RefSeq" id="WP_090119500.1">
    <property type="nucleotide sequence ID" value="NZ_FNNJ01000001.1"/>
</dbReference>
<dbReference type="Proteomes" id="UP000199595">
    <property type="component" value="Unassembled WGS sequence"/>
</dbReference>
<feature type="transmembrane region" description="Helical" evidence="1">
    <location>
        <begin position="300"/>
        <end position="322"/>
    </location>
</feature>
<dbReference type="EMBL" id="FNNJ01000001">
    <property type="protein sequence ID" value="SDW36546.1"/>
    <property type="molecule type" value="Genomic_DNA"/>
</dbReference>
<evidence type="ECO:0000313" key="3">
    <source>
        <dbReference type="Proteomes" id="UP000199595"/>
    </source>
</evidence>
<sequence>MKLKLPILGNSKKDIKNLECLNCGQPFSSNDKFCSYCGQKNTSKKLRFSVFISNLTSGFLSYDSRFWRTFIPLLIKPGQVSKQYIEGKRARFVNPFRFYLSVSIIFFLLLGFSNKTSENTTKTIIDTEKIDSLTSTINTQQIDSIISQTQNEINKNSKDSIKINKLVELGSIFKLSEKDDNKAEEKYTYHIKTDTIKQISIGDKLNDFFHFQKEHTKLSTTKALDSLGYKKTFWNKFYYKHLSAIRKNYNQLKNDNSERFVKKLMSHISISLFIFLPIFTMFLLLLYIRKPYTYMEHMVFVFHTQTVFFLLFIIYYSLSFIVEMENNAWVFTILFLIYLYKALRNFYNQTRKKTIIKFILLNSYYLFLSAIGFVIVFIISFATN</sequence>
<proteinExistence type="predicted"/>
<feature type="transmembrane region" description="Helical" evidence="1">
    <location>
        <begin position="359"/>
        <end position="382"/>
    </location>
</feature>
<dbReference type="InterPro" id="IPR022134">
    <property type="entry name" value="DUF3667"/>
</dbReference>
<evidence type="ECO:0000313" key="2">
    <source>
        <dbReference type="EMBL" id="SDW36546.1"/>
    </source>
</evidence>
<feature type="transmembrane region" description="Helical" evidence="1">
    <location>
        <begin position="264"/>
        <end position="288"/>
    </location>
</feature>
<name>A0A1H2SXW0_9FLAO</name>
<evidence type="ECO:0000256" key="1">
    <source>
        <dbReference type="SAM" id="Phobius"/>
    </source>
</evidence>
<keyword evidence="3" id="KW-1185">Reference proteome</keyword>
<gene>
    <name evidence="2" type="ORF">SAMN05444411_101579</name>
</gene>
<keyword evidence="1" id="KW-0472">Membrane</keyword>
<accession>A0A1H2SXW0</accession>
<keyword evidence="1" id="KW-0812">Transmembrane</keyword>
<dbReference type="AlphaFoldDB" id="A0A1H2SXW0"/>
<dbReference type="STRING" id="762486.SAMN05444411_101579"/>